<keyword evidence="2" id="KW-0812">Transmembrane</keyword>
<feature type="transmembrane region" description="Helical" evidence="2">
    <location>
        <begin position="90"/>
        <end position="115"/>
    </location>
</feature>
<gene>
    <name evidence="4" type="ORF">AB2B41_21645</name>
</gene>
<feature type="transmembrane region" description="Helical" evidence="2">
    <location>
        <begin position="652"/>
        <end position="672"/>
    </location>
</feature>
<feature type="transmembrane region" description="Helical" evidence="2">
    <location>
        <begin position="165"/>
        <end position="183"/>
    </location>
</feature>
<feature type="transmembrane region" description="Helical" evidence="2">
    <location>
        <begin position="61"/>
        <end position="78"/>
    </location>
</feature>
<feature type="transmembrane region" description="Helical" evidence="2">
    <location>
        <begin position="422"/>
        <end position="440"/>
    </location>
</feature>
<evidence type="ECO:0000256" key="1">
    <source>
        <dbReference type="RuleBase" id="RU369079"/>
    </source>
</evidence>
<evidence type="ECO:0000313" key="4">
    <source>
        <dbReference type="EMBL" id="MEW9922211.1"/>
    </source>
</evidence>
<keyword evidence="1" id="KW-0997">Cell inner membrane</keyword>
<dbReference type="InterPro" id="IPR010656">
    <property type="entry name" value="DctM"/>
</dbReference>
<sequence>MADTNMHPKTRTQAALAYMLALVLVIVGMVNATPAIPGWDSLWQDLLAAPNLRVRRFPYEWFYPIVFFWMMVIVVLSNPIRKRWEDRAPLWRGLGLALDIGLILAAGAISLTYLVEHEAVCLVDILTGERADLIARALKAEQDLALAMGLPMPTSVENPRCLNDTGPWLVLIVGLAVFVFLAFNAEVWGLSLVMVSILLALYAVGTVLIWYFFGADGMSKYLITPLGGEPRSLADGRLRVHDLLINQGSGLLGQFLHIMLNTVFPYVVLGALLTVSAGGRTLIKLAFLWTRHLRGGPAHAAIVASAMFGTTTGTPVVNVLGTGTLTIPMMVKRGFSKVYAGGVEAAASSGGQIMPPIMGIAAFVLASMTGVPYREVAIAAAIPALAYFFCMFLSVVFESRKLGLEPVRDLTPEMRLTGRDRIHLLQIFLPLALIVVLLLIPKDAIGCDPISRLLGAEIAQIGTSCRATDLPWIMQLLQNTAGDAGSVGWWAAILLAALLFLDPAFRAKPRLLIDALADAGVTISMLYLMFLAVSVIDISLNLTGLANFVALDILGWLKALDLASGTPIVFQFAALTVAMLLAVLLGMGMPAVPAYINAALLMGPLLVGLGIAHFTAHMFIFYFACASAITPPVAVASYAASTITRADPILTSFSAVRSGIVMFVIPFVFAFYPELLLIEAARLSPETTAGPVTYLPGYGPGVDWIALVALICRLSLALYLLASVFARFDLARLGTMACLARLTIALLLMSSLPFVPLVAFVVGLALIVLSRKQGVASRTT</sequence>
<name>A0ABV3RTF5_9RHOB</name>
<feature type="transmembrane region" description="Helical" evidence="2">
    <location>
        <begin position="190"/>
        <end position="213"/>
    </location>
</feature>
<feature type="transmembrane region" description="Helical" evidence="2">
    <location>
        <begin position="620"/>
        <end position="640"/>
    </location>
</feature>
<keyword evidence="1" id="KW-1003">Cell membrane</keyword>
<feature type="transmembrane region" description="Helical" evidence="2">
    <location>
        <begin position="487"/>
        <end position="505"/>
    </location>
</feature>
<accession>A0ABV3RTF5</accession>
<keyword evidence="5" id="KW-1185">Reference proteome</keyword>
<dbReference type="PANTHER" id="PTHR43849">
    <property type="entry name" value="BLL3936 PROTEIN"/>
    <property type="match status" value="1"/>
</dbReference>
<keyword evidence="2" id="KW-1133">Transmembrane helix</keyword>
<feature type="domain" description="TRAP C4-dicarboxylate transport system permease DctM subunit" evidence="3">
    <location>
        <begin position="194"/>
        <end position="679"/>
    </location>
</feature>
<feature type="transmembrane region" description="Helical" evidence="2">
    <location>
        <begin position="526"/>
        <end position="548"/>
    </location>
</feature>
<dbReference type="PANTHER" id="PTHR43849:SF2">
    <property type="entry name" value="BLL3936 PROTEIN"/>
    <property type="match status" value="1"/>
</dbReference>
<evidence type="ECO:0000313" key="5">
    <source>
        <dbReference type="Proteomes" id="UP001556098"/>
    </source>
</evidence>
<feature type="transmembrane region" description="Helical" evidence="2">
    <location>
        <begin position="704"/>
        <end position="726"/>
    </location>
</feature>
<proteinExistence type="predicted"/>
<dbReference type="EMBL" id="JBFNXX010000036">
    <property type="protein sequence ID" value="MEW9922211.1"/>
    <property type="molecule type" value="Genomic_DNA"/>
</dbReference>
<comment type="function">
    <text evidence="1">Part of the tripartite ATP-independent periplasmic (TRAP) transport system.</text>
</comment>
<keyword evidence="1" id="KW-0813">Transport</keyword>
<organism evidence="4 5">
    <name type="scientific">Sulfitobacter sediminis</name>
    <dbReference type="NCBI Taxonomy" id="3234186"/>
    <lineage>
        <taxon>Bacteria</taxon>
        <taxon>Pseudomonadati</taxon>
        <taxon>Pseudomonadota</taxon>
        <taxon>Alphaproteobacteria</taxon>
        <taxon>Rhodobacterales</taxon>
        <taxon>Roseobacteraceae</taxon>
        <taxon>Sulfitobacter</taxon>
    </lineage>
</organism>
<dbReference type="Pfam" id="PF06808">
    <property type="entry name" value="DctM"/>
    <property type="match status" value="1"/>
</dbReference>
<dbReference type="RefSeq" id="WP_367879908.1">
    <property type="nucleotide sequence ID" value="NZ_JBFNXX010000036.1"/>
</dbReference>
<dbReference type="NCBIfam" id="TIGR02123">
    <property type="entry name" value="TRAP_fused"/>
    <property type="match status" value="1"/>
</dbReference>
<reference evidence="4 5" key="1">
    <citation type="submission" date="2024-07" db="EMBL/GenBank/DDBJ databases">
        <title>Marimonas sp.nov., isolated from tidal-flat sediment.</title>
        <authorList>
            <person name="Jayan J.N."/>
            <person name="Lee S.S."/>
        </authorList>
    </citation>
    <scope>NUCLEOTIDE SEQUENCE [LARGE SCALE GENOMIC DNA]</scope>
    <source>
        <strain evidence="4 5">MJW-29</strain>
    </source>
</reference>
<dbReference type="Proteomes" id="UP001556098">
    <property type="component" value="Unassembled WGS sequence"/>
</dbReference>
<dbReference type="InterPro" id="IPR011853">
    <property type="entry name" value="TRAP_DctM-Dct_fused"/>
</dbReference>
<evidence type="ECO:0000259" key="3">
    <source>
        <dbReference type="Pfam" id="PF06808"/>
    </source>
</evidence>
<feature type="transmembrane region" description="Helical" evidence="2">
    <location>
        <begin position="263"/>
        <end position="283"/>
    </location>
</feature>
<comment type="caution">
    <text evidence="4">The sequence shown here is derived from an EMBL/GenBank/DDBJ whole genome shotgun (WGS) entry which is preliminary data.</text>
</comment>
<protein>
    <submittedName>
        <fullName evidence="4">TRAP transporter permease</fullName>
    </submittedName>
</protein>
<keyword evidence="2" id="KW-0472">Membrane</keyword>
<comment type="subcellular location">
    <subcellularLocation>
        <location evidence="1">Cell inner membrane</location>
        <topology evidence="1">Multi-pass membrane protein</topology>
    </subcellularLocation>
</comment>
<feature type="transmembrane region" description="Helical" evidence="2">
    <location>
        <begin position="377"/>
        <end position="397"/>
    </location>
</feature>
<feature type="transmembrane region" description="Helical" evidence="2">
    <location>
        <begin position="738"/>
        <end position="769"/>
    </location>
</feature>
<evidence type="ECO:0000256" key="2">
    <source>
        <dbReference type="SAM" id="Phobius"/>
    </source>
</evidence>
<feature type="transmembrane region" description="Helical" evidence="2">
    <location>
        <begin position="594"/>
        <end position="614"/>
    </location>
</feature>
<feature type="transmembrane region" description="Helical" evidence="2">
    <location>
        <begin position="568"/>
        <end position="587"/>
    </location>
</feature>